<name>A0A086PVQ3_TOXGO</name>
<dbReference type="Gene3D" id="3.30.70.640">
    <property type="entry name" value="Molybdopterin cofactor biosynthesis C (MoaC) domain"/>
    <property type="match status" value="1"/>
</dbReference>
<dbReference type="Proteomes" id="UP000028840">
    <property type="component" value="Unassembled WGS sequence"/>
</dbReference>
<evidence type="ECO:0000259" key="4">
    <source>
        <dbReference type="Pfam" id="PF01967"/>
    </source>
</evidence>
<evidence type="ECO:0000313" key="5">
    <source>
        <dbReference type="EMBL" id="KFH04435.1"/>
    </source>
</evidence>
<feature type="domain" description="Molybdopterin cofactor biosynthesis C (MoaC)" evidence="4">
    <location>
        <begin position="241"/>
        <end position="377"/>
    </location>
</feature>
<dbReference type="Pfam" id="PF01967">
    <property type="entry name" value="MoaC"/>
    <property type="match status" value="1"/>
</dbReference>
<sequence>MGGRSLRLSFLGSRPCLRSGEQGVQARRSHLTFGVPASVVYHANAGSLLSSPLRALLLASTHRDACTLKTRHSSDSAFYTEAKGRSFSPLRGGKSDLELEAHSRMARNGGDTDAVRFESRAADEGQRVCAETSKKEEREDAACFSHFDPISGKPRMVNVSWKPPSVRTAEAEAQVCLSREVYVQLTKHRGGEAASKCFRAAEDAALNNVACEPVCCAESRGVSEAQQPRAAFPAASHRPVSAKKGDVFAVAELAGIMAAKQTSSLIPLCHNVPVSAVEVSCVLSPADRLLSPPAPAAAELPEARRRSADAGEVQERDTRPDCVVTIRSRVESVGNTGVEMEALVAASVAALTVYDMCKCVDPGISIQRVRLLAKTGGTKSRKAYPSEL</sequence>
<protein>
    <submittedName>
        <fullName evidence="5">MoaC family protein</fullName>
    </submittedName>
</protein>
<comment type="pathway">
    <text evidence="1">Cofactor biosynthesis; molybdopterin biosynthesis.</text>
</comment>
<dbReference type="InterPro" id="IPR002820">
    <property type="entry name" value="Mopterin_CF_biosynth-C_dom"/>
</dbReference>
<accession>A0A086PVQ3</accession>
<proteinExistence type="predicted"/>
<dbReference type="InterPro" id="IPR036522">
    <property type="entry name" value="MoaC_sf"/>
</dbReference>
<keyword evidence="2" id="KW-0501">Molybdenum cofactor biosynthesis</keyword>
<dbReference type="InterPro" id="IPR050105">
    <property type="entry name" value="MoCo_biosynth_MoaA/MoaC"/>
</dbReference>
<feature type="region of interest" description="Disordered" evidence="3">
    <location>
        <begin position="293"/>
        <end position="318"/>
    </location>
</feature>
<gene>
    <name evidence="5" type="ORF">TGVAND_240930</name>
</gene>
<dbReference type="EMBL" id="AEYJ02001148">
    <property type="protein sequence ID" value="KFH04435.1"/>
    <property type="molecule type" value="Genomic_DNA"/>
</dbReference>
<evidence type="ECO:0000256" key="3">
    <source>
        <dbReference type="SAM" id="MobiDB-lite"/>
    </source>
</evidence>
<dbReference type="OrthoDB" id="429626at2759"/>
<reference evidence="5 6" key="1">
    <citation type="submission" date="2014-08" db="EMBL/GenBank/DDBJ databases">
        <authorList>
            <person name="Sibley D."/>
            <person name="Venepally P."/>
            <person name="Karamycheva S."/>
            <person name="Hadjithomas M."/>
            <person name="Khan A."/>
            <person name="Brunk B."/>
            <person name="Roos D."/>
            <person name="Caler E."/>
            <person name="Lorenzi H."/>
        </authorList>
    </citation>
    <scope>NUCLEOTIDE SEQUENCE [LARGE SCALE GENOMIC DNA]</scope>
    <source>
        <strain evidence="5 6">VAND</strain>
    </source>
</reference>
<dbReference type="VEuPathDB" id="ToxoDB:TGVAND_240930"/>
<feature type="compositionally biased region" description="Basic and acidic residues" evidence="3">
    <location>
        <begin position="301"/>
        <end position="318"/>
    </location>
</feature>
<evidence type="ECO:0000313" key="6">
    <source>
        <dbReference type="Proteomes" id="UP000028840"/>
    </source>
</evidence>
<evidence type="ECO:0000256" key="2">
    <source>
        <dbReference type="ARBA" id="ARBA00023150"/>
    </source>
</evidence>
<dbReference type="GO" id="GO:0006777">
    <property type="term" value="P:Mo-molybdopterin cofactor biosynthetic process"/>
    <property type="evidence" value="ECO:0007669"/>
    <property type="project" value="UniProtKB-KW"/>
</dbReference>
<dbReference type="UniPathway" id="UPA00344"/>
<dbReference type="AlphaFoldDB" id="A0A086PVQ3"/>
<evidence type="ECO:0000256" key="1">
    <source>
        <dbReference type="ARBA" id="ARBA00005046"/>
    </source>
</evidence>
<organism evidence="5 6">
    <name type="scientific">Toxoplasma gondii VAND</name>
    <dbReference type="NCBI Taxonomy" id="933077"/>
    <lineage>
        <taxon>Eukaryota</taxon>
        <taxon>Sar</taxon>
        <taxon>Alveolata</taxon>
        <taxon>Apicomplexa</taxon>
        <taxon>Conoidasida</taxon>
        <taxon>Coccidia</taxon>
        <taxon>Eucoccidiorida</taxon>
        <taxon>Eimeriorina</taxon>
        <taxon>Sarcocystidae</taxon>
        <taxon>Toxoplasma</taxon>
    </lineage>
</organism>
<comment type="caution">
    <text evidence="5">The sequence shown here is derived from an EMBL/GenBank/DDBJ whole genome shotgun (WGS) entry which is preliminary data.</text>
</comment>
<reference evidence="5 6" key="2">
    <citation type="journal article" date="2015" name="Eukaryot. Cell">
        <title>Genetic mapping reveals that sinefungin resistance in Toxoplasma gondii is controlled by a putative amino acid transporter locus that can be used as a negative selectable marker.</title>
        <authorList>
            <person name="Behnke M.S."/>
            <person name="Khan A."/>
            <person name="Sibley L.D."/>
        </authorList>
    </citation>
    <scope>NUCLEOTIDE SEQUENCE [LARGE SCALE GENOMIC DNA]</scope>
    <source>
        <strain evidence="5 6">VAND</strain>
    </source>
</reference>
<dbReference type="SUPFAM" id="SSF55040">
    <property type="entry name" value="Molybdenum cofactor biosynthesis protein C, MoaC"/>
    <property type="match status" value="1"/>
</dbReference>
<dbReference type="PANTHER" id="PTHR22960">
    <property type="entry name" value="MOLYBDOPTERIN COFACTOR SYNTHESIS PROTEIN A"/>
    <property type="match status" value="1"/>
</dbReference>